<accession>A0ABW0BWB6</accession>
<dbReference type="RefSeq" id="WP_377914347.1">
    <property type="nucleotide sequence ID" value="NZ_JBHSKS010000005.1"/>
</dbReference>
<feature type="compositionally biased region" description="Acidic residues" evidence="1">
    <location>
        <begin position="85"/>
        <end position="94"/>
    </location>
</feature>
<keyword evidence="3" id="KW-1185">Reference proteome</keyword>
<evidence type="ECO:0000313" key="3">
    <source>
        <dbReference type="Proteomes" id="UP001596163"/>
    </source>
</evidence>
<dbReference type="EMBL" id="JBHSKS010000005">
    <property type="protein sequence ID" value="MFC5191884.1"/>
    <property type="molecule type" value="Genomic_DNA"/>
</dbReference>
<organism evidence="2 3">
    <name type="scientific">Algoriphagus aquatilis</name>
    <dbReference type="NCBI Taxonomy" id="490186"/>
    <lineage>
        <taxon>Bacteria</taxon>
        <taxon>Pseudomonadati</taxon>
        <taxon>Bacteroidota</taxon>
        <taxon>Cytophagia</taxon>
        <taxon>Cytophagales</taxon>
        <taxon>Cyclobacteriaceae</taxon>
        <taxon>Algoriphagus</taxon>
    </lineage>
</organism>
<evidence type="ECO:0000256" key="1">
    <source>
        <dbReference type="SAM" id="MobiDB-lite"/>
    </source>
</evidence>
<evidence type="ECO:0000313" key="2">
    <source>
        <dbReference type="EMBL" id="MFC5191884.1"/>
    </source>
</evidence>
<reference evidence="3" key="1">
    <citation type="journal article" date="2019" name="Int. J. Syst. Evol. Microbiol.">
        <title>The Global Catalogue of Microorganisms (GCM) 10K type strain sequencing project: providing services to taxonomists for standard genome sequencing and annotation.</title>
        <authorList>
            <consortium name="The Broad Institute Genomics Platform"/>
            <consortium name="The Broad Institute Genome Sequencing Center for Infectious Disease"/>
            <person name="Wu L."/>
            <person name="Ma J."/>
        </authorList>
    </citation>
    <scope>NUCLEOTIDE SEQUENCE [LARGE SCALE GENOMIC DNA]</scope>
    <source>
        <strain evidence="3">CGMCC 1.7030</strain>
    </source>
</reference>
<proteinExistence type="predicted"/>
<gene>
    <name evidence="2" type="ORF">ACFPIK_08900</name>
</gene>
<name>A0ABW0BWB6_9BACT</name>
<protein>
    <recommendedName>
        <fullName evidence="4">DUF4240 domain-containing protein</fullName>
    </recommendedName>
</protein>
<comment type="caution">
    <text evidence="2">The sequence shown here is derived from an EMBL/GenBank/DDBJ whole genome shotgun (WGS) entry which is preliminary data.</text>
</comment>
<evidence type="ECO:0008006" key="4">
    <source>
        <dbReference type="Google" id="ProtNLM"/>
    </source>
</evidence>
<feature type="region of interest" description="Disordered" evidence="1">
    <location>
        <begin position="85"/>
        <end position="111"/>
    </location>
</feature>
<sequence>MAEKNPTHTPEEIQALWDELLSIEEIDDRRRIIFEDTRKKRPKFKALAENNAFELFTELGGNDSMIEVTENWAFEYTYENWVNDYGEEEEEIDEEEKKRREEDENWEDDYEKKKTSRELEWDLEEESIQRAHDTGYWLQTCLCILEGPDDVSLPFIFGFTEGEFDGSVLENPYTTKDGDVSFGIPFY</sequence>
<dbReference type="Proteomes" id="UP001596163">
    <property type="component" value="Unassembled WGS sequence"/>
</dbReference>